<evidence type="ECO:0000313" key="3">
    <source>
        <dbReference type="Proteomes" id="UP000037035"/>
    </source>
</evidence>
<dbReference type="EMBL" id="LAVV01007303">
    <property type="protein sequence ID" value="KNZ56366.1"/>
    <property type="molecule type" value="Genomic_DNA"/>
</dbReference>
<feature type="compositionally biased region" description="Basic and acidic residues" evidence="1">
    <location>
        <begin position="139"/>
        <end position="148"/>
    </location>
</feature>
<evidence type="ECO:0000256" key="1">
    <source>
        <dbReference type="SAM" id="MobiDB-lite"/>
    </source>
</evidence>
<reference evidence="2 3" key="1">
    <citation type="submission" date="2015-08" db="EMBL/GenBank/DDBJ databases">
        <title>Next Generation Sequencing and Analysis of the Genome of Puccinia sorghi L Schw, the Causal Agent of Maize Common Rust.</title>
        <authorList>
            <person name="Rochi L."/>
            <person name="Burguener G."/>
            <person name="Darino M."/>
            <person name="Turjanski A."/>
            <person name="Kreff E."/>
            <person name="Dieguez M.J."/>
            <person name="Sacco F."/>
        </authorList>
    </citation>
    <scope>NUCLEOTIDE SEQUENCE [LARGE SCALE GENOMIC DNA]</scope>
    <source>
        <strain evidence="2 3">RO10H11247</strain>
    </source>
</reference>
<feature type="compositionally biased region" description="Polar residues" evidence="1">
    <location>
        <begin position="69"/>
        <end position="84"/>
    </location>
</feature>
<proteinExistence type="predicted"/>
<feature type="region of interest" description="Disordered" evidence="1">
    <location>
        <begin position="139"/>
        <end position="165"/>
    </location>
</feature>
<comment type="caution">
    <text evidence="2">The sequence shown here is derived from an EMBL/GenBank/DDBJ whole genome shotgun (WGS) entry which is preliminary data.</text>
</comment>
<sequence>MFSHTRPQSTPSAALNTTQLSVRSHKQSRKPGFRVFCDDEQESSVGQPGRHSHSRTRKSTNCPPAVVNNKENQVLELNNRTISNPSKTTRRRSPTRVLGEKPLASSSARVNCVDKWGSAIPFTTCEFLPSSSKKLAHLEKEEPTKPEKPSQIINTNTKKSKTDALPKRLASHVYNRAADNERHPQRQVVDDEEGLKELVTKLEALQAIRVNLEDTEEALAIQEPLPATATCPGAPKMPSVFTMPLFVADDDVHCDDAQTLDFFANKSPNSLQMSPLAEVTEAFTGLQGGWSPPTIDHARFPTLLHYHPISMPADLS</sequence>
<gene>
    <name evidence="2" type="ORF">VP01_241g4</name>
</gene>
<feature type="region of interest" description="Disordered" evidence="1">
    <location>
        <begin position="1"/>
        <end position="104"/>
    </location>
</feature>
<dbReference type="OrthoDB" id="2503033at2759"/>
<protein>
    <submittedName>
        <fullName evidence="2">Uncharacterized protein</fullName>
    </submittedName>
</protein>
<accession>A0A0L6V6G6</accession>
<evidence type="ECO:0000313" key="2">
    <source>
        <dbReference type="EMBL" id="KNZ56366.1"/>
    </source>
</evidence>
<feature type="compositionally biased region" description="Polar residues" evidence="1">
    <location>
        <begin position="1"/>
        <end position="22"/>
    </location>
</feature>
<feature type="compositionally biased region" description="Basic residues" evidence="1">
    <location>
        <begin position="23"/>
        <end position="32"/>
    </location>
</feature>
<dbReference type="AlphaFoldDB" id="A0A0L6V6G6"/>
<dbReference type="VEuPathDB" id="FungiDB:VP01_241g4"/>
<organism evidence="2 3">
    <name type="scientific">Puccinia sorghi</name>
    <dbReference type="NCBI Taxonomy" id="27349"/>
    <lineage>
        <taxon>Eukaryota</taxon>
        <taxon>Fungi</taxon>
        <taxon>Dikarya</taxon>
        <taxon>Basidiomycota</taxon>
        <taxon>Pucciniomycotina</taxon>
        <taxon>Pucciniomycetes</taxon>
        <taxon>Pucciniales</taxon>
        <taxon>Pucciniaceae</taxon>
        <taxon>Puccinia</taxon>
    </lineage>
</organism>
<name>A0A0L6V6G6_9BASI</name>
<keyword evidence="3" id="KW-1185">Reference proteome</keyword>
<dbReference type="Proteomes" id="UP000037035">
    <property type="component" value="Unassembled WGS sequence"/>
</dbReference>